<dbReference type="InterPro" id="IPR036465">
    <property type="entry name" value="vWFA_dom_sf"/>
</dbReference>
<accession>A0ABM1A1G1</accession>
<comment type="similarity">
    <text evidence="1">Belongs to the copine family.</text>
</comment>
<dbReference type="SMART" id="SM00327">
    <property type="entry name" value="VWA"/>
    <property type="match status" value="1"/>
</dbReference>
<dbReference type="SMART" id="SM00239">
    <property type="entry name" value="C2"/>
    <property type="match status" value="2"/>
</dbReference>
<feature type="domain" description="VWFA" evidence="5">
    <location>
        <begin position="299"/>
        <end position="463"/>
    </location>
</feature>
<dbReference type="Proteomes" id="UP000694888">
    <property type="component" value="Unplaced"/>
</dbReference>
<feature type="region of interest" description="Disordered" evidence="3">
    <location>
        <begin position="541"/>
        <end position="578"/>
    </location>
</feature>
<feature type="domain" description="C2" evidence="4">
    <location>
        <begin position="132"/>
        <end position="255"/>
    </location>
</feature>
<sequence>MDPGFIPGTAVVPSTKVELSVSCRNLTDNDVFSKSDPMCVLKIIDPKSRQTHEIGRTETIKDNLNPDFVKKFIVDYFFEERQIIKFEVYDIDSTSSRLQDHDFLGRMECSLGELVSAPGSRFERRLEGPSARRGSIMVRCEEVSTCKDEVIIQMKGTHLDKKDFFGKSDPFLMFYRVNEDTSYTLVHKTEVVKNTLNPTWQPFCMSVRLLCNGDNNRTVKVECYDWDSDGGHDFIGEFSTNLGELRDSGACARSFELINPKKQAKKKSYKNSGEIQILSCKIQPQYSFLDFVKGGMQMNFTVAIDFTASNGNPNQSSSLHYLNPYQPNQYAAAIQAVGEIVQDYDSDKLFPVLGFGARIDGSGSASHEFAVNFNPSNPYCQGVGGILQAYHAALPRLQLYGPTNFSPVINHVRRFAQQSRDGSNYFVLLIITDGVITDMPQTMDAIVEASSMPMSIIIIGVGDAEFDAMDVLDADDCQLRSPVTGKVAERDIVQFVPFRDFIGGRYGADMGVSKVYLAKEVLAEIPEQVVGYMKRRGLIPKPAPPTTAPAPSMAPPPGYSAATAMPGHPPPPRTVTEI</sequence>
<dbReference type="Pfam" id="PF07002">
    <property type="entry name" value="Copine"/>
    <property type="match status" value="1"/>
</dbReference>
<dbReference type="CDD" id="cd04048">
    <property type="entry name" value="C2A_Copine"/>
    <property type="match status" value="1"/>
</dbReference>
<evidence type="ECO:0000259" key="5">
    <source>
        <dbReference type="PROSITE" id="PS50234"/>
    </source>
</evidence>
<keyword evidence="6" id="KW-1185">Reference proteome</keyword>
<dbReference type="CDD" id="cd04047">
    <property type="entry name" value="C2B_Copine"/>
    <property type="match status" value="1"/>
</dbReference>
<dbReference type="PANTHER" id="PTHR10857">
    <property type="entry name" value="COPINE"/>
    <property type="match status" value="1"/>
</dbReference>
<evidence type="ECO:0000313" key="7">
    <source>
        <dbReference type="RefSeq" id="XP_012938901.1"/>
    </source>
</evidence>
<organism evidence="6 7">
    <name type="scientific">Aplysia californica</name>
    <name type="common">California sea hare</name>
    <dbReference type="NCBI Taxonomy" id="6500"/>
    <lineage>
        <taxon>Eukaryota</taxon>
        <taxon>Metazoa</taxon>
        <taxon>Spiralia</taxon>
        <taxon>Lophotrochozoa</taxon>
        <taxon>Mollusca</taxon>
        <taxon>Gastropoda</taxon>
        <taxon>Heterobranchia</taxon>
        <taxon>Euthyneura</taxon>
        <taxon>Tectipleura</taxon>
        <taxon>Aplysiida</taxon>
        <taxon>Aplysioidea</taxon>
        <taxon>Aplysiidae</taxon>
        <taxon>Aplysia</taxon>
    </lineage>
</organism>
<dbReference type="SUPFAM" id="SSF49562">
    <property type="entry name" value="C2 domain (Calcium/lipid-binding domain, CaLB)"/>
    <property type="match status" value="2"/>
</dbReference>
<gene>
    <name evidence="7" type="primary">LOC101849700</name>
</gene>
<dbReference type="InterPro" id="IPR035892">
    <property type="entry name" value="C2_domain_sf"/>
</dbReference>
<dbReference type="Pfam" id="PF00168">
    <property type="entry name" value="C2"/>
    <property type="match status" value="2"/>
</dbReference>
<feature type="compositionally biased region" description="Pro residues" evidence="3">
    <location>
        <begin position="567"/>
        <end position="578"/>
    </location>
</feature>
<dbReference type="InterPro" id="IPR010734">
    <property type="entry name" value="Copine_C"/>
</dbReference>
<dbReference type="CDD" id="cd01459">
    <property type="entry name" value="vWA_copine_like"/>
    <property type="match status" value="1"/>
</dbReference>
<evidence type="ECO:0000256" key="2">
    <source>
        <dbReference type="ARBA" id="ARBA00022737"/>
    </source>
</evidence>
<dbReference type="PROSITE" id="PS50234">
    <property type="entry name" value="VWFA"/>
    <property type="match status" value="1"/>
</dbReference>
<dbReference type="PROSITE" id="PS50004">
    <property type="entry name" value="C2"/>
    <property type="match status" value="2"/>
</dbReference>
<name>A0ABM1A1G1_APLCA</name>
<dbReference type="RefSeq" id="XP_012938901.1">
    <property type="nucleotide sequence ID" value="XM_013083447.2"/>
</dbReference>
<evidence type="ECO:0000256" key="3">
    <source>
        <dbReference type="SAM" id="MobiDB-lite"/>
    </source>
</evidence>
<dbReference type="SUPFAM" id="SSF53300">
    <property type="entry name" value="vWA-like"/>
    <property type="match status" value="1"/>
</dbReference>
<dbReference type="Gene3D" id="2.60.40.150">
    <property type="entry name" value="C2 domain"/>
    <property type="match status" value="2"/>
</dbReference>
<dbReference type="Gene3D" id="3.40.50.410">
    <property type="entry name" value="von Willebrand factor, type A domain"/>
    <property type="match status" value="1"/>
</dbReference>
<proteinExistence type="inferred from homology"/>
<dbReference type="GeneID" id="101849700"/>
<dbReference type="InterPro" id="IPR045052">
    <property type="entry name" value="Copine"/>
</dbReference>
<evidence type="ECO:0000313" key="6">
    <source>
        <dbReference type="Proteomes" id="UP000694888"/>
    </source>
</evidence>
<evidence type="ECO:0000259" key="4">
    <source>
        <dbReference type="PROSITE" id="PS50004"/>
    </source>
</evidence>
<feature type="domain" description="C2" evidence="4">
    <location>
        <begin position="1"/>
        <end position="126"/>
    </location>
</feature>
<dbReference type="InterPro" id="IPR002035">
    <property type="entry name" value="VWF_A"/>
</dbReference>
<keyword evidence="2" id="KW-0677">Repeat</keyword>
<reference evidence="7" key="1">
    <citation type="submission" date="2025-08" db="UniProtKB">
        <authorList>
            <consortium name="RefSeq"/>
        </authorList>
    </citation>
    <scope>IDENTIFICATION</scope>
</reference>
<feature type="compositionally biased region" description="Pro residues" evidence="3">
    <location>
        <begin position="541"/>
        <end position="558"/>
    </location>
</feature>
<dbReference type="InterPro" id="IPR037768">
    <property type="entry name" value="C2B_Copine"/>
</dbReference>
<dbReference type="InterPro" id="IPR000008">
    <property type="entry name" value="C2_dom"/>
</dbReference>
<evidence type="ECO:0000256" key="1">
    <source>
        <dbReference type="ARBA" id="ARBA00009048"/>
    </source>
</evidence>
<dbReference type="PANTHER" id="PTHR10857:SF106">
    <property type="entry name" value="C2 DOMAIN-CONTAINING PROTEIN"/>
    <property type="match status" value="1"/>
</dbReference>
<protein>
    <submittedName>
        <fullName evidence="7">Copine-8</fullName>
    </submittedName>
</protein>